<dbReference type="InterPro" id="IPR024743">
    <property type="entry name" value="Dynein_HC_stalk"/>
</dbReference>
<evidence type="ECO:0000313" key="19">
    <source>
        <dbReference type="Proteomes" id="UP000265120"/>
    </source>
</evidence>
<dbReference type="InterPro" id="IPR026983">
    <property type="entry name" value="DHC"/>
</dbReference>
<dbReference type="Gene3D" id="3.40.50.300">
    <property type="entry name" value="P-loop containing nucleotide triphosphate hydrolases"/>
    <property type="match status" value="2"/>
</dbReference>
<keyword evidence="7" id="KW-0067">ATP-binding</keyword>
<evidence type="ECO:0000256" key="1">
    <source>
        <dbReference type="ARBA" id="ARBA00004430"/>
    </source>
</evidence>
<keyword evidence="19" id="KW-1185">Reference proteome</keyword>
<keyword evidence="5" id="KW-0677">Repeat</keyword>
<dbReference type="GO" id="GO:0030286">
    <property type="term" value="C:dynein complex"/>
    <property type="evidence" value="ECO:0007669"/>
    <property type="project" value="UniProtKB-KW"/>
</dbReference>
<dbReference type="Proteomes" id="UP000265120">
    <property type="component" value="Unassembled WGS sequence"/>
</dbReference>
<evidence type="ECO:0000256" key="2">
    <source>
        <dbReference type="ARBA" id="ARBA00008887"/>
    </source>
</evidence>
<evidence type="ECO:0000256" key="8">
    <source>
        <dbReference type="ARBA" id="ARBA00023017"/>
    </source>
</evidence>
<accession>A0A3P8W0D2</accession>
<keyword evidence="12" id="KW-0206">Cytoskeleton</keyword>
<dbReference type="GO" id="GO:0051959">
    <property type="term" value="F:dynein light intermediate chain binding"/>
    <property type="evidence" value="ECO:0007669"/>
    <property type="project" value="InterPro"/>
</dbReference>
<comment type="subcellular location">
    <subcellularLocation>
        <location evidence="1">Cytoplasm</location>
        <location evidence="1">Cytoskeleton</location>
        <location evidence="1">Cilium axoneme</location>
    </subcellularLocation>
</comment>
<evidence type="ECO:0000256" key="9">
    <source>
        <dbReference type="ARBA" id="ARBA00023054"/>
    </source>
</evidence>
<evidence type="ECO:0000259" key="17">
    <source>
        <dbReference type="Pfam" id="PF12781"/>
    </source>
</evidence>
<keyword evidence="8" id="KW-0243">Dynein</keyword>
<keyword evidence="4" id="KW-0493">Microtubule</keyword>
<dbReference type="Pfam" id="PF12777">
    <property type="entry name" value="MT"/>
    <property type="match status" value="1"/>
</dbReference>
<dbReference type="GO" id="GO:0005874">
    <property type="term" value="C:microtubule"/>
    <property type="evidence" value="ECO:0007669"/>
    <property type="project" value="UniProtKB-KW"/>
</dbReference>
<reference evidence="18" key="2">
    <citation type="submission" date="2025-09" db="UniProtKB">
        <authorList>
            <consortium name="Ensembl"/>
        </authorList>
    </citation>
    <scope>IDENTIFICATION</scope>
</reference>
<evidence type="ECO:0000256" key="5">
    <source>
        <dbReference type="ARBA" id="ARBA00022737"/>
    </source>
</evidence>
<dbReference type="InterPro" id="IPR027417">
    <property type="entry name" value="P-loop_NTPase"/>
</dbReference>
<feature type="domain" description="Dynein heavy chain AAA module D4" evidence="16">
    <location>
        <begin position="3"/>
        <end position="64"/>
    </location>
</feature>
<dbReference type="PANTHER" id="PTHR22878:SF63">
    <property type="entry name" value="DYNEIN AXONEMAL HEAVY CHAIN 10"/>
    <property type="match status" value="1"/>
</dbReference>
<name>A0A3P8W0D2_CYNSE</name>
<dbReference type="Pfam" id="PF12781">
    <property type="entry name" value="AAA_9"/>
    <property type="match status" value="1"/>
</dbReference>
<evidence type="ECO:0000256" key="12">
    <source>
        <dbReference type="ARBA" id="ARBA00023212"/>
    </source>
</evidence>
<dbReference type="InterPro" id="IPR024317">
    <property type="entry name" value="Dynein_heavy_chain_D4_dom"/>
</dbReference>
<dbReference type="GeneTree" id="ENSGT00940000154642"/>
<reference evidence="18" key="1">
    <citation type="submission" date="2025-08" db="UniProtKB">
        <authorList>
            <consortium name="Ensembl"/>
        </authorList>
    </citation>
    <scope>IDENTIFICATION</scope>
</reference>
<dbReference type="GO" id="GO:0007018">
    <property type="term" value="P:microtubule-based movement"/>
    <property type="evidence" value="ECO:0007669"/>
    <property type="project" value="InterPro"/>
</dbReference>
<keyword evidence="6" id="KW-0547">Nucleotide-binding</keyword>
<evidence type="ECO:0000259" key="16">
    <source>
        <dbReference type="Pfam" id="PF12780"/>
    </source>
</evidence>
<evidence type="ECO:0000259" key="15">
    <source>
        <dbReference type="Pfam" id="PF12777"/>
    </source>
</evidence>
<evidence type="ECO:0000313" key="18">
    <source>
        <dbReference type="Ensembl" id="ENSCSEP00000019061.1"/>
    </source>
</evidence>
<evidence type="ECO:0000256" key="11">
    <source>
        <dbReference type="ARBA" id="ARBA00023175"/>
    </source>
</evidence>
<evidence type="ECO:0000256" key="6">
    <source>
        <dbReference type="ARBA" id="ARBA00022741"/>
    </source>
</evidence>
<sequence>YNGLTLTKITLSRGYNESNLREDLRTLYFKLGIENKKIVFLFTDGHVAEEGFLELINNMLTSDVIAHVCMVHISVGDYSKLFQQKLRRSNYVTPKNYLDFISTYSKLLKEKDQHILAQCKHLEGGLDKLKEASEQLSELNVKLITLAEDKATEIEEQNKVIAVEKCEAESSLAEALPALEAARNALQDLEKSDVTEIRSFAKPPKQVQVVCECILVLRGHREISWQSAKGMMSEKKHFVYSTVCSRDKYSLQTSLEEMQAISKAGSGMLKFVEAIIGYCDVAKEIKPKRDKKNFFQSKKELELIQGELSDIQKELQALGEKYQDAITEKQQLQEEAEIMERRLIAADKLISGLSSENERWTQDLEELKQKRMRLLGDCLISAAFLSYEGAFSWEFRKDMVYQVWIKDVQEKDIPLSQPFKVETLLTDEVEISRWGSEGLPPDELSVQNGILTTRGSRFPLCIDPQQQALNWIKKKEENNNLKISSFNDPDFLKQLEMAIKYGFPFLFQDVEEYIDPVIDNVLEKNVKGEEGRQVITLGDREVDYDPNFKLYLNTKLANPRYSPSVFGKTMVIFHILSDLQLHPCH</sequence>
<keyword evidence="10" id="KW-0969">Cilium</keyword>
<keyword evidence="11" id="KW-0505">Motor protein</keyword>
<dbReference type="GO" id="GO:0045505">
    <property type="term" value="F:dynein intermediate chain binding"/>
    <property type="evidence" value="ECO:0007669"/>
    <property type="project" value="InterPro"/>
</dbReference>
<organism evidence="18 19">
    <name type="scientific">Cynoglossus semilaevis</name>
    <name type="common">Tongue sole</name>
    <dbReference type="NCBI Taxonomy" id="244447"/>
    <lineage>
        <taxon>Eukaryota</taxon>
        <taxon>Metazoa</taxon>
        <taxon>Chordata</taxon>
        <taxon>Craniata</taxon>
        <taxon>Vertebrata</taxon>
        <taxon>Euteleostomi</taxon>
        <taxon>Actinopterygii</taxon>
        <taxon>Neopterygii</taxon>
        <taxon>Teleostei</taxon>
        <taxon>Neoteleostei</taxon>
        <taxon>Acanthomorphata</taxon>
        <taxon>Carangaria</taxon>
        <taxon>Pleuronectiformes</taxon>
        <taxon>Pleuronectoidei</taxon>
        <taxon>Cynoglossidae</taxon>
        <taxon>Cynoglossinae</taxon>
        <taxon>Cynoglossus</taxon>
    </lineage>
</organism>
<proteinExistence type="inferred from homology"/>
<evidence type="ECO:0000256" key="14">
    <source>
        <dbReference type="SAM" id="Coils"/>
    </source>
</evidence>
<dbReference type="GO" id="GO:0005930">
    <property type="term" value="C:axoneme"/>
    <property type="evidence" value="ECO:0007669"/>
    <property type="project" value="UniProtKB-SubCell"/>
</dbReference>
<keyword evidence="13" id="KW-0966">Cell projection</keyword>
<evidence type="ECO:0000256" key="10">
    <source>
        <dbReference type="ARBA" id="ARBA00023069"/>
    </source>
</evidence>
<keyword evidence="3" id="KW-0963">Cytoplasm</keyword>
<evidence type="ECO:0000256" key="3">
    <source>
        <dbReference type="ARBA" id="ARBA00022490"/>
    </source>
</evidence>
<dbReference type="Ensembl" id="ENSCSET00000019295.1">
    <property type="protein sequence ID" value="ENSCSEP00000019061.1"/>
    <property type="gene ID" value="ENSCSEG00000012192.1"/>
</dbReference>
<dbReference type="GO" id="GO:0005524">
    <property type="term" value="F:ATP binding"/>
    <property type="evidence" value="ECO:0007669"/>
    <property type="project" value="UniProtKB-KW"/>
</dbReference>
<keyword evidence="9 14" id="KW-0175">Coiled coil</keyword>
<evidence type="ECO:0000256" key="4">
    <source>
        <dbReference type="ARBA" id="ARBA00022701"/>
    </source>
</evidence>
<feature type="coiled-coil region" evidence="14">
    <location>
        <begin position="301"/>
        <end position="377"/>
    </location>
</feature>
<protein>
    <submittedName>
        <fullName evidence="18">Uncharacterized protein</fullName>
    </submittedName>
</protein>
<dbReference type="FunFam" id="3.40.50.300:FF:000049">
    <property type="entry name" value="Dynein, axonemal, heavy chain 5"/>
    <property type="match status" value="1"/>
</dbReference>
<dbReference type="PANTHER" id="PTHR22878">
    <property type="entry name" value="DYNEIN HEAVY CHAIN 6, AXONEMAL-LIKE-RELATED"/>
    <property type="match status" value="1"/>
</dbReference>
<comment type="similarity">
    <text evidence="2">Belongs to the dynein heavy chain family.</text>
</comment>
<dbReference type="Gene3D" id="1.20.920.20">
    <property type="match status" value="1"/>
</dbReference>
<evidence type="ECO:0000256" key="7">
    <source>
        <dbReference type="ARBA" id="ARBA00022840"/>
    </source>
</evidence>
<evidence type="ECO:0000256" key="13">
    <source>
        <dbReference type="ARBA" id="ARBA00023273"/>
    </source>
</evidence>
<feature type="coiled-coil region" evidence="14">
    <location>
        <begin position="122"/>
        <end position="149"/>
    </location>
</feature>
<dbReference type="InterPro" id="IPR035706">
    <property type="entry name" value="AAA_9"/>
</dbReference>
<dbReference type="AlphaFoldDB" id="A0A3P8W0D2"/>
<feature type="domain" description="Dynein heavy chain coiled coil stalk" evidence="15">
    <location>
        <begin position="146"/>
        <end position="405"/>
    </location>
</feature>
<feature type="domain" description="Dynein heavy chain ATP-binding dynein motor region" evidence="17">
    <location>
        <begin position="433"/>
        <end position="572"/>
    </location>
</feature>
<dbReference type="Pfam" id="PF12780">
    <property type="entry name" value="AAA_8"/>
    <property type="match status" value="1"/>
</dbReference>